<evidence type="ECO:0000313" key="2">
    <source>
        <dbReference type="Proteomes" id="UP000822688"/>
    </source>
</evidence>
<dbReference type="Proteomes" id="UP000822688">
    <property type="component" value="Chromosome 6"/>
</dbReference>
<keyword evidence="2" id="KW-1185">Reference proteome</keyword>
<name>A0A8T0HDF8_CERPU</name>
<dbReference type="EMBL" id="CM026427">
    <property type="protein sequence ID" value="KAG0568697.1"/>
    <property type="molecule type" value="Genomic_DNA"/>
</dbReference>
<gene>
    <name evidence="1" type="ORF">KC19_6G039000</name>
</gene>
<comment type="caution">
    <text evidence="1">The sequence shown here is derived from an EMBL/GenBank/DDBJ whole genome shotgun (WGS) entry which is preliminary data.</text>
</comment>
<proteinExistence type="predicted"/>
<evidence type="ECO:0000313" key="1">
    <source>
        <dbReference type="EMBL" id="KAG0568697.1"/>
    </source>
</evidence>
<dbReference type="AlphaFoldDB" id="A0A8T0HDF8"/>
<protein>
    <submittedName>
        <fullName evidence="1">Uncharacterized protein</fullName>
    </submittedName>
</protein>
<sequence>MDGDSFPSVSAFGWHGLISFADLEGFVETRLPRLLQRFEVAPSSGIWRARQTSPLSIGFRLR</sequence>
<accession>A0A8T0HDF8</accession>
<organism evidence="1 2">
    <name type="scientific">Ceratodon purpureus</name>
    <name type="common">Fire moss</name>
    <name type="synonym">Dicranum purpureum</name>
    <dbReference type="NCBI Taxonomy" id="3225"/>
    <lineage>
        <taxon>Eukaryota</taxon>
        <taxon>Viridiplantae</taxon>
        <taxon>Streptophyta</taxon>
        <taxon>Embryophyta</taxon>
        <taxon>Bryophyta</taxon>
        <taxon>Bryophytina</taxon>
        <taxon>Bryopsida</taxon>
        <taxon>Dicranidae</taxon>
        <taxon>Pseudoditrichales</taxon>
        <taxon>Ditrichaceae</taxon>
        <taxon>Ceratodon</taxon>
    </lineage>
</organism>
<reference evidence="1 2" key="1">
    <citation type="submission" date="2020-06" db="EMBL/GenBank/DDBJ databases">
        <title>WGS assembly of Ceratodon purpureus strain R40.</title>
        <authorList>
            <person name="Carey S.B."/>
            <person name="Jenkins J."/>
            <person name="Shu S."/>
            <person name="Lovell J.T."/>
            <person name="Sreedasyam A."/>
            <person name="Maumus F."/>
            <person name="Tiley G.P."/>
            <person name="Fernandez-Pozo N."/>
            <person name="Barry K."/>
            <person name="Chen C."/>
            <person name="Wang M."/>
            <person name="Lipzen A."/>
            <person name="Daum C."/>
            <person name="Saski C.A."/>
            <person name="Payton A.C."/>
            <person name="Mcbreen J.C."/>
            <person name="Conrad R.E."/>
            <person name="Kollar L.M."/>
            <person name="Olsson S."/>
            <person name="Huttunen S."/>
            <person name="Landis J.B."/>
            <person name="Wickett N.J."/>
            <person name="Johnson M.G."/>
            <person name="Rensing S.A."/>
            <person name="Grimwood J."/>
            <person name="Schmutz J."/>
            <person name="Mcdaniel S.F."/>
        </authorList>
    </citation>
    <scope>NUCLEOTIDE SEQUENCE [LARGE SCALE GENOMIC DNA]</scope>
    <source>
        <strain evidence="1 2">R40</strain>
    </source>
</reference>